<evidence type="ECO:0000313" key="5">
    <source>
        <dbReference type="Proteomes" id="UP001345219"/>
    </source>
</evidence>
<dbReference type="InterPro" id="IPR023213">
    <property type="entry name" value="CAT-like_dom_sf"/>
</dbReference>
<organism evidence="4 5">
    <name type="scientific">Trapa incisa</name>
    <dbReference type="NCBI Taxonomy" id="236973"/>
    <lineage>
        <taxon>Eukaryota</taxon>
        <taxon>Viridiplantae</taxon>
        <taxon>Streptophyta</taxon>
        <taxon>Embryophyta</taxon>
        <taxon>Tracheophyta</taxon>
        <taxon>Spermatophyta</taxon>
        <taxon>Magnoliopsida</taxon>
        <taxon>eudicotyledons</taxon>
        <taxon>Gunneridae</taxon>
        <taxon>Pentapetalae</taxon>
        <taxon>rosids</taxon>
        <taxon>malvids</taxon>
        <taxon>Myrtales</taxon>
        <taxon>Lythraceae</taxon>
        <taxon>Trapa</taxon>
    </lineage>
</organism>
<keyword evidence="2" id="KW-0808">Transferase</keyword>
<comment type="similarity">
    <text evidence="1">Belongs to the plant acyltransferase family.</text>
</comment>
<dbReference type="EMBL" id="JAXIOK010000001">
    <property type="protein sequence ID" value="KAK4780754.1"/>
    <property type="molecule type" value="Genomic_DNA"/>
</dbReference>
<accession>A0AAN7QUT8</accession>
<dbReference type="Pfam" id="PF02458">
    <property type="entry name" value="Transferase"/>
    <property type="match status" value="1"/>
</dbReference>
<evidence type="ECO:0008006" key="6">
    <source>
        <dbReference type="Google" id="ProtNLM"/>
    </source>
</evidence>
<evidence type="ECO:0000256" key="2">
    <source>
        <dbReference type="ARBA" id="ARBA00022679"/>
    </source>
</evidence>
<evidence type="ECO:0000313" key="4">
    <source>
        <dbReference type="EMBL" id="KAK4780754.1"/>
    </source>
</evidence>
<name>A0AAN7QUT8_9MYRT</name>
<dbReference type="Proteomes" id="UP001345219">
    <property type="component" value="Chromosome 13"/>
</dbReference>
<comment type="caution">
    <text evidence="4">The sequence shown here is derived from an EMBL/GenBank/DDBJ whole genome shotgun (WGS) entry which is preliminary data.</text>
</comment>
<dbReference type="PANTHER" id="PTHR31623">
    <property type="entry name" value="F21J9.9"/>
    <property type="match status" value="1"/>
</dbReference>
<evidence type="ECO:0000256" key="1">
    <source>
        <dbReference type="ARBA" id="ARBA00009861"/>
    </source>
</evidence>
<keyword evidence="5" id="KW-1185">Reference proteome</keyword>
<dbReference type="GO" id="GO:0016746">
    <property type="term" value="F:acyltransferase activity"/>
    <property type="evidence" value="ECO:0007669"/>
    <property type="project" value="UniProtKB-KW"/>
</dbReference>
<sequence length="438" mass="47916">MAAVPETTEIEIVSRETIKPSTPTPPGSIGLSLFDQLCPVLYVTVLFVYPPAGKGGSADKARRLKSSLADVLTRYYFLAGRIKDGSRSVECNDEGAAFIEAKVNCTLEAMLSKPELPVLKRLFPIDMESMEAASGLLLLVQANLFECGGLAVGVAISHKLCDGSTMSSFIEAWTRTARNPDETLAPDFSLPTLFPPLDNRVVHNPVEELPKGLCATRRYVFDSSKVSELKRNATSAAVPVPSRVEAVSAFVWKCAANASRRSFGAPSRPSVLSQAVNLRRLLVPRLPENSVGNFLGSFHALNSDPEAELQQLVGKLRASSTDYVETYPRRLQEGRESAVIAVFEAGEKFARLMMDDGLDFYNCSSWCGFGFYEADFGWGRPAWVALESTDFKNSVVLLDAGDSKGVEVWLTLRVADMEELDHDQELLEFASLNPGITW</sequence>
<dbReference type="Gene3D" id="3.30.559.10">
    <property type="entry name" value="Chloramphenicol acetyltransferase-like domain"/>
    <property type="match status" value="2"/>
</dbReference>
<protein>
    <recommendedName>
        <fullName evidence="6">BAHD acyltransferase At5g47980-like</fullName>
    </recommendedName>
</protein>
<keyword evidence="3" id="KW-0012">Acyltransferase</keyword>
<dbReference type="AlphaFoldDB" id="A0AAN7QUT8"/>
<gene>
    <name evidence="4" type="ORF">SAY87_016860</name>
</gene>
<proteinExistence type="inferred from homology"/>
<reference evidence="4 5" key="1">
    <citation type="journal article" date="2023" name="Hortic Res">
        <title>Pangenome of water caltrop reveals structural variations and asymmetric subgenome divergence after allopolyploidization.</title>
        <authorList>
            <person name="Zhang X."/>
            <person name="Chen Y."/>
            <person name="Wang L."/>
            <person name="Yuan Y."/>
            <person name="Fang M."/>
            <person name="Shi L."/>
            <person name="Lu R."/>
            <person name="Comes H.P."/>
            <person name="Ma Y."/>
            <person name="Chen Y."/>
            <person name="Huang G."/>
            <person name="Zhou Y."/>
            <person name="Zheng Z."/>
            <person name="Qiu Y."/>
        </authorList>
    </citation>
    <scope>NUCLEOTIDE SEQUENCE [LARGE SCALE GENOMIC DNA]</scope>
    <source>
        <tissue evidence="4">Roots</tissue>
    </source>
</reference>
<evidence type="ECO:0000256" key="3">
    <source>
        <dbReference type="ARBA" id="ARBA00023315"/>
    </source>
</evidence>
<dbReference type="PANTHER" id="PTHR31623:SF122">
    <property type="entry name" value="HXXXD-TYPE ACYL-TRANSFERASE FAMILY PROTEIN"/>
    <property type="match status" value="1"/>
</dbReference>